<dbReference type="InterPro" id="IPR016181">
    <property type="entry name" value="Acyl_CoA_acyltransferase"/>
</dbReference>
<proteinExistence type="predicted"/>
<keyword evidence="3" id="KW-1185">Reference proteome</keyword>
<dbReference type="OrthoDB" id="1821130at2"/>
<keyword evidence="1" id="KW-0472">Membrane</keyword>
<name>A0A1G5H063_9BACT</name>
<evidence type="ECO:0000256" key="1">
    <source>
        <dbReference type="SAM" id="Phobius"/>
    </source>
</evidence>
<dbReference type="EMBL" id="FMUX01000012">
    <property type="protein sequence ID" value="SCY56949.1"/>
    <property type="molecule type" value="Genomic_DNA"/>
</dbReference>
<reference evidence="2 3" key="1">
    <citation type="submission" date="2016-10" db="EMBL/GenBank/DDBJ databases">
        <authorList>
            <person name="de Groot N.N."/>
        </authorList>
    </citation>
    <scope>NUCLEOTIDE SEQUENCE [LARGE SCALE GENOMIC DNA]</scope>
    <source>
        <strain evidence="2 3">AA1</strain>
    </source>
</reference>
<dbReference type="SUPFAM" id="SSF55729">
    <property type="entry name" value="Acyl-CoA N-acyltransferases (Nat)"/>
    <property type="match status" value="1"/>
</dbReference>
<dbReference type="Gene3D" id="3.40.630.30">
    <property type="match status" value="1"/>
</dbReference>
<dbReference type="CDD" id="cd04301">
    <property type="entry name" value="NAT_SF"/>
    <property type="match status" value="1"/>
</dbReference>
<dbReference type="RefSeq" id="WP_139164001.1">
    <property type="nucleotide sequence ID" value="NZ_FMUX01000012.1"/>
</dbReference>
<dbReference type="STRING" id="419481.SAMN05216233_11212"/>
<dbReference type="Proteomes" id="UP000198870">
    <property type="component" value="Unassembled WGS sequence"/>
</dbReference>
<evidence type="ECO:0000313" key="3">
    <source>
        <dbReference type="Proteomes" id="UP000198870"/>
    </source>
</evidence>
<keyword evidence="1" id="KW-1133">Transmembrane helix</keyword>
<evidence type="ECO:0000313" key="2">
    <source>
        <dbReference type="EMBL" id="SCY56949.1"/>
    </source>
</evidence>
<dbReference type="AlphaFoldDB" id="A0A1G5H063"/>
<gene>
    <name evidence="2" type="ORF">SAMN05216233_11212</name>
</gene>
<accession>A0A1G5H063</accession>
<keyword evidence="1" id="KW-0812">Transmembrane</keyword>
<organism evidence="2 3">
    <name type="scientific">Desulfoluna spongiiphila</name>
    <dbReference type="NCBI Taxonomy" id="419481"/>
    <lineage>
        <taxon>Bacteria</taxon>
        <taxon>Pseudomonadati</taxon>
        <taxon>Thermodesulfobacteriota</taxon>
        <taxon>Desulfobacteria</taxon>
        <taxon>Desulfobacterales</taxon>
        <taxon>Desulfolunaceae</taxon>
        <taxon>Desulfoluna</taxon>
    </lineage>
</organism>
<feature type="transmembrane region" description="Helical" evidence="1">
    <location>
        <begin position="6"/>
        <end position="27"/>
    </location>
</feature>
<protein>
    <submittedName>
        <fullName evidence="2">Uncharacterized protein</fullName>
    </submittedName>
</protein>
<sequence length="337" mass="37771">MFESILINLTTGLIGAIGASCVVFFSAQIRNWYLNRKFQISGHYLTSFEDIVDGETVTAKAPANINQNGVNIKGETELTPGKSWVIEGKVSTNGIYGVYFAKSIYDTGVGNFFLQKNSNGDLEGIWSGFDHENKMINSGKYFFHKKIKINVFIDTKGKYTTNILDLSSRTLGVDYLTKNDFTDQDVVFVACDKKTNKFLGFSRSKYLNESSLKKELKNKEISQFKDIVYSSQKDKLVIINTVAVEPFFQGRGIGRKIVKETIQSEPLNEAEVIISTAWKGKKGVNIGGVLSSLGFVNCHEFPKFWHEESKELNYKCPDCGIPCNCSAVMFKHIKSNN</sequence>